<evidence type="ECO:0000256" key="5">
    <source>
        <dbReference type="ARBA" id="ARBA00022723"/>
    </source>
</evidence>
<dbReference type="SMART" id="SM00184">
    <property type="entry name" value="RING"/>
    <property type="match status" value="1"/>
</dbReference>
<dbReference type="PROSITE" id="PS50089">
    <property type="entry name" value="ZF_RING_2"/>
    <property type="match status" value="1"/>
</dbReference>
<evidence type="ECO:0000313" key="13">
    <source>
        <dbReference type="Proteomes" id="UP000091820"/>
    </source>
</evidence>
<keyword evidence="4" id="KW-0808">Transferase</keyword>
<dbReference type="Pfam" id="PF14369">
    <property type="entry name" value="Zn_ribbon_19"/>
    <property type="match status" value="1"/>
</dbReference>
<proteinExistence type="predicted"/>
<dbReference type="GO" id="GO:0006511">
    <property type="term" value="P:ubiquitin-dependent protein catabolic process"/>
    <property type="evidence" value="ECO:0007669"/>
    <property type="project" value="TreeGrafter"/>
</dbReference>
<dbReference type="InterPro" id="IPR013083">
    <property type="entry name" value="Znf_RING/FYVE/PHD"/>
</dbReference>
<feature type="region of interest" description="Disordered" evidence="10">
    <location>
        <begin position="58"/>
        <end position="82"/>
    </location>
</feature>
<evidence type="ECO:0000256" key="7">
    <source>
        <dbReference type="ARBA" id="ARBA00022786"/>
    </source>
</evidence>
<dbReference type="STRING" id="37001.A0A1A9WGV2"/>
<feature type="domain" description="RING-type" evidence="11">
    <location>
        <begin position="296"/>
        <end position="337"/>
    </location>
</feature>
<dbReference type="PANTHER" id="PTHR45931">
    <property type="entry name" value="SI:CH211-59O9.10"/>
    <property type="match status" value="1"/>
</dbReference>
<name>A0A1A9WGV2_9MUSC</name>
<evidence type="ECO:0000256" key="3">
    <source>
        <dbReference type="ARBA" id="ARBA00012483"/>
    </source>
</evidence>
<dbReference type="EnsemblMetazoa" id="GBRI019219-RA">
    <property type="protein sequence ID" value="GBRI019219-PA"/>
    <property type="gene ID" value="GBRI019219"/>
</dbReference>
<evidence type="ECO:0000313" key="12">
    <source>
        <dbReference type="EnsemblMetazoa" id="GBRI019219-PA"/>
    </source>
</evidence>
<comment type="catalytic activity">
    <reaction evidence="1">
        <text>S-ubiquitinyl-[E2 ubiquitin-conjugating enzyme]-L-cysteine + [acceptor protein]-L-lysine = [E2 ubiquitin-conjugating enzyme]-L-cysteine + N(6)-ubiquitinyl-[acceptor protein]-L-lysine.</text>
        <dbReference type="EC" id="2.3.2.27"/>
    </reaction>
</comment>
<sequence length="456" mass="50328">MIKVFTLLSHQQESSLCCQIKSIDLNRSIVIEFSVAVAFFCIIGTVKVAFTVSNRNNKKAPETTQRSGATNNRRSNQSGRRMAEAVVEERPAVPARFYCHMCNVEISTPNRDFTCPLCAGGFVEELPPPAPSTSTNAAAGGNDEQPLPLNMDILRNELATLLASRNGPNLQISIDPGNGRVNTRGNLVTVAGNGTNNPSEDGRVRTQNLDRFDNVLLNFLLSISGETEMPTFGGSQMFFMGNLGDYAWGREGLDTIVTQLLNQMETSGPPPLPRHKIDEIPKVEVTKDVVDSKLQCSVCWEDFKLKEVVRKLPCSHLFHEDCIVPWLDLHGTCPICRKSLNGDDEENDVNMEQREQGGVDTCPLHDLSNEEGALSVDSDITLDGNNTATNSNTSNDAVSGAAPSIYAHHKFYKIVKKKENAQMLEIKIVFFYRPFADPNPYVLHCTMHKLNKVTKG</sequence>
<dbReference type="InterPro" id="IPR001841">
    <property type="entry name" value="Znf_RING"/>
</dbReference>
<evidence type="ECO:0000256" key="8">
    <source>
        <dbReference type="ARBA" id="ARBA00022833"/>
    </source>
</evidence>
<evidence type="ECO:0000256" key="4">
    <source>
        <dbReference type="ARBA" id="ARBA00022679"/>
    </source>
</evidence>
<dbReference type="FunFam" id="3.30.40.10:FF:000069">
    <property type="entry name" value="E3 ubiquitin-protein ligase RNF115"/>
    <property type="match status" value="1"/>
</dbReference>
<keyword evidence="13" id="KW-1185">Reference proteome</keyword>
<evidence type="ECO:0000259" key="11">
    <source>
        <dbReference type="PROSITE" id="PS50089"/>
    </source>
</evidence>
<dbReference type="Pfam" id="PF13639">
    <property type="entry name" value="zf-RING_2"/>
    <property type="match status" value="1"/>
</dbReference>
<evidence type="ECO:0000256" key="9">
    <source>
        <dbReference type="PROSITE-ProRule" id="PRU00175"/>
    </source>
</evidence>
<keyword evidence="6 9" id="KW-0863">Zinc-finger</keyword>
<dbReference type="InterPro" id="IPR039525">
    <property type="entry name" value="RNF126-like_zinc-ribbon"/>
</dbReference>
<dbReference type="VEuPathDB" id="VectorBase:GBRI019219"/>
<protein>
    <recommendedName>
        <fullName evidence="3">RING-type E3 ubiquitin transferase</fullName>
        <ecNumber evidence="3">2.3.2.27</ecNumber>
    </recommendedName>
</protein>
<organism evidence="12 13">
    <name type="scientific">Glossina brevipalpis</name>
    <dbReference type="NCBI Taxonomy" id="37001"/>
    <lineage>
        <taxon>Eukaryota</taxon>
        <taxon>Metazoa</taxon>
        <taxon>Ecdysozoa</taxon>
        <taxon>Arthropoda</taxon>
        <taxon>Hexapoda</taxon>
        <taxon>Insecta</taxon>
        <taxon>Pterygota</taxon>
        <taxon>Neoptera</taxon>
        <taxon>Endopterygota</taxon>
        <taxon>Diptera</taxon>
        <taxon>Brachycera</taxon>
        <taxon>Muscomorpha</taxon>
        <taxon>Hippoboscoidea</taxon>
        <taxon>Glossinidae</taxon>
        <taxon>Glossina</taxon>
    </lineage>
</organism>
<dbReference type="PANTHER" id="PTHR45931:SF3">
    <property type="entry name" value="RING ZINC FINGER-CONTAINING PROTEIN"/>
    <property type="match status" value="1"/>
</dbReference>
<dbReference type="Gene3D" id="3.30.40.10">
    <property type="entry name" value="Zinc/RING finger domain, C3HC4 (zinc finger)"/>
    <property type="match status" value="1"/>
</dbReference>
<dbReference type="GO" id="GO:0005634">
    <property type="term" value="C:nucleus"/>
    <property type="evidence" value="ECO:0007669"/>
    <property type="project" value="TreeGrafter"/>
</dbReference>
<dbReference type="Proteomes" id="UP000091820">
    <property type="component" value="Unassembled WGS sequence"/>
</dbReference>
<evidence type="ECO:0000256" key="10">
    <source>
        <dbReference type="SAM" id="MobiDB-lite"/>
    </source>
</evidence>
<dbReference type="InterPro" id="IPR051834">
    <property type="entry name" value="RING_finger_E3_ligase"/>
</dbReference>
<dbReference type="GO" id="GO:0000209">
    <property type="term" value="P:protein polyubiquitination"/>
    <property type="evidence" value="ECO:0007669"/>
    <property type="project" value="UniProtKB-ARBA"/>
</dbReference>
<reference evidence="13" key="1">
    <citation type="submission" date="2014-03" db="EMBL/GenBank/DDBJ databases">
        <authorList>
            <person name="Aksoy S."/>
            <person name="Warren W."/>
            <person name="Wilson R.K."/>
        </authorList>
    </citation>
    <scope>NUCLEOTIDE SEQUENCE [LARGE SCALE GENOMIC DNA]</scope>
    <source>
        <strain evidence="13">IAEA</strain>
    </source>
</reference>
<evidence type="ECO:0000256" key="1">
    <source>
        <dbReference type="ARBA" id="ARBA00000900"/>
    </source>
</evidence>
<evidence type="ECO:0000256" key="2">
    <source>
        <dbReference type="ARBA" id="ARBA00004906"/>
    </source>
</evidence>
<keyword evidence="7" id="KW-0833">Ubl conjugation pathway</keyword>
<keyword evidence="5" id="KW-0479">Metal-binding</keyword>
<reference evidence="12" key="2">
    <citation type="submission" date="2020-05" db="UniProtKB">
        <authorList>
            <consortium name="EnsemblMetazoa"/>
        </authorList>
    </citation>
    <scope>IDENTIFICATION</scope>
    <source>
        <strain evidence="12">IAEA</strain>
    </source>
</reference>
<dbReference type="GO" id="GO:0061630">
    <property type="term" value="F:ubiquitin protein ligase activity"/>
    <property type="evidence" value="ECO:0007669"/>
    <property type="project" value="UniProtKB-EC"/>
</dbReference>
<dbReference type="SUPFAM" id="SSF57850">
    <property type="entry name" value="RING/U-box"/>
    <property type="match status" value="1"/>
</dbReference>
<dbReference type="GO" id="GO:0008270">
    <property type="term" value="F:zinc ion binding"/>
    <property type="evidence" value="ECO:0007669"/>
    <property type="project" value="UniProtKB-KW"/>
</dbReference>
<keyword evidence="8" id="KW-0862">Zinc</keyword>
<evidence type="ECO:0000256" key="6">
    <source>
        <dbReference type="ARBA" id="ARBA00022771"/>
    </source>
</evidence>
<dbReference type="AlphaFoldDB" id="A0A1A9WGV2"/>
<accession>A0A1A9WGV2</accession>
<dbReference type="EC" id="2.3.2.27" evidence="3"/>
<comment type="pathway">
    <text evidence="2">Protein modification; protein ubiquitination.</text>
</comment>
<feature type="compositionally biased region" description="Polar residues" evidence="10">
    <location>
        <begin position="62"/>
        <end position="79"/>
    </location>
</feature>